<dbReference type="AlphaFoldDB" id="A0A915HZD9"/>
<feature type="domain" description="Peptidase C19 ubiquitin carboxyl-terminal hydrolase" evidence="2">
    <location>
        <begin position="220"/>
        <end position="258"/>
    </location>
</feature>
<dbReference type="InterPro" id="IPR038765">
    <property type="entry name" value="Papain-like_cys_pep_sf"/>
</dbReference>
<accession>A0A915HZD9</accession>
<dbReference type="WBParaSite" id="nRc.2.0.1.t06928-RA">
    <property type="protein sequence ID" value="nRc.2.0.1.t06928-RA"/>
    <property type="gene ID" value="nRc.2.0.1.g06928"/>
</dbReference>
<evidence type="ECO:0000259" key="2">
    <source>
        <dbReference type="Pfam" id="PF00443"/>
    </source>
</evidence>
<dbReference type="Proteomes" id="UP000887565">
    <property type="component" value="Unplaced"/>
</dbReference>
<feature type="region of interest" description="Disordered" evidence="1">
    <location>
        <begin position="53"/>
        <end position="82"/>
    </location>
</feature>
<dbReference type="InterPro" id="IPR001394">
    <property type="entry name" value="Peptidase_C19_UCH"/>
</dbReference>
<proteinExistence type="predicted"/>
<dbReference type="InterPro" id="IPR018200">
    <property type="entry name" value="USP_CS"/>
</dbReference>
<evidence type="ECO:0000313" key="4">
    <source>
        <dbReference type="WBParaSite" id="nRc.2.0.1.t06928-RA"/>
    </source>
</evidence>
<dbReference type="GO" id="GO:0004843">
    <property type="term" value="F:cysteine-type deubiquitinase activity"/>
    <property type="evidence" value="ECO:0007669"/>
    <property type="project" value="InterPro"/>
</dbReference>
<organism evidence="3 4">
    <name type="scientific">Romanomermis culicivorax</name>
    <name type="common">Nematode worm</name>
    <dbReference type="NCBI Taxonomy" id="13658"/>
    <lineage>
        <taxon>Eukaryota</taxon>
        <taxon>Metazoa</taxon>
        <taxon>Ecdysozoa</taxon>
        <taxon>Nematoda</taxon>
        <taxon>Enoplea</taxon>
        <taxon>Dorylaimia</taxon>
        <taxon>Mermithida</taxon>
        <taxon>Mermithoidea</taxon>
        <taxon>Mermithidae</taxon>
        <taxon>Romanomermis</taxon>
    </lineage>
</organism>
<feature type="compositionally biased region" description="Polar residues" evidence="1">
    <location>
        <begin position="53"/>
        <end position="71"/>
    </location>
</feature>
<protein>
    <submittedName>
        <fullName evidence="4">Peptidase C19 ubiquitin carboxyl-terminal hydrolase domain-containing protein</fullName>
    </submittedName>
</protein>
<evidence type="ECO:0000313" key="3">
    <source>
        <dbReference type="Proteomes" id="UP000887565"/>
    </source>
</evidence>
<keyword evidence="3" id="KW-1185">Reference proteome</keyword>
<name>A0A915HZD9_ROMCU</name>
<dbReference type="PROSITE" id="PS00972">
    <property type="entry name" value="USP_1"/>
    <property type="match status" value="1"/>
</dbReference>
<reference evidence="4" key="1">
    <citation type="submission" date="2022-11" db="UniProtKB">
        <authorList>
            <consortium name="WormBaseParasite"/>
        </authorList>
    </citation>
    <scope>IDENTIFICATION</scope>
</reference>
<dbReference type="Gene3D" id="3.90.70.10">
    <property type="entry name" value="Cysteine proteinases"/>
    <property type="match status" value="1"/>
</dbReference>
<evidence type="ECO:0000256" key="1">
    <source>
        <dbReference type="SAM" id="MobiDB-lite"/>
    </source>
</evidence>
<dbReference type="Pfam" id="PF00443">
    <property type="entry name" value="UCH"/>
    <property type="match status" value="1"/>
</dbReference>
<sequence length="279" mass="30280">MKENGAAVEVKKAADWSKITKNLTKSQVPETSENNTKNYDFPILMMENRTVEYQTPSSTDKAQQTDDLSTNGTPTPPPVGAATTDLSVVSMELEEQTMSTNDQNTGINANTSTVLNSKSWASLFGKKLEKVSSVESVITGAKSTVNEISCESATPPEKTAANLTMTINTFAEISARNLKLAQCVSNKSENVVENDEAAQNLGAFLQNYQLTHRGLPYQLRGLVNSGNWCYVNATLQALIACPPFVHLIRDLHSQLAARAASATPTLDALLENFHFLALH</sequence>
<dbReference type="SUPFAM" id="SSF54001">
    <property type="entry name" value="Cysteine proteinases"/>
    <property type="match status" value="1"/>
</dbReference>
<dbReference type="GO" id="GO:0016579">
    <property type="term" value="P:protein deubiquitination"/>
    <property type="evidence" value="ECO:0007669"/>
    <property type="project" value="InterPro"/>
</dbReference>